<comment type="caution">
    <text evidence="2">The sequence shown here is derived from an EMBL/GenBank/DDBJ whole genome shotgun (WGS) entry which is preliminary data.</text>
</comment>
<dbReference type="Gene3D" id="3.80.10.10">
    <property type="entry name" value="Ribonuclease Inhibitor"/>
    <property type="match status" value="2"/>
</dbReference>
<dbReference type="GO" id="GO:0006952">
    <property type="term" value="P:defense response"/>
    <property type="evidence" value="ECO:0007669"/>
    <property type="project" value="UniProtKB-KW"/>
</dbReference>
<proteinExistence type="predicted"/>
<dbReference type="PANTHER" id="PTHR36766">
    <property type="entry name" value="PLANT BROAD-SPECTRUM MILDEW RESISTANCE PROTEIN RPW8"/>
    <property type="match status" value="1"/>
</dbReference>
<organism evidence="2 3">
    <name type="scientific">Vitis vinifera</name>
    <name type="common">Grape</name>
    <dbReference type="NCBI Taxonomy" id="29760"/>
    <lineage>
        <taxon>Eukaryota</taxon>
        <taxon>Viridiplantae</taxon>
        <taxon>Streptophyta</taxon>
        <taxon>Embryophyta</taxon>
        <taxon>Tracheophyta</taxon>
        <taxon>Spermatophyta</taxon>
        <taxon>Magnoliopsida</taxon>
        <taxon>eudicotyledons</taxon>
        <taxon>Gunneridae</taxon>
        <taxon>Pentapetalae</taxon>
        <taxon>rosids</taxon>
        <taxon>Vitales</taxon>
        <taxon>Vitaceae</taxon>
        <taxon>Viteae</taxon>
        <taxon>Vitis</taxon>
    </lineage>
</organism>
<protein>
    <submittedName>
        <fullName evidence="2">Putative disease resistance protein</fullName>
    </submittedName>
</protein>
<dbReference type="EMBL" id="QGNW01000743">
    <property type="protein sequence ID" value="RVW63332.1"/>
    <property type="molecule type" value="Genomic_DNA"/>
</dbReference>
<dbReference type="Proteomes" id="UP000288805">
    <property type="component" value="Unassembled WGS sequence"/>
</dbReference>
<sequence length="455" mass="51429">MNTVCGANLITDLAQSVARQEAEHLRTFLALPIDQDYPYGLGCYLTSKEKRNIKELKMEWGSDFDDPQTERNEMQGTAVASQKLQKLHTVTTSWAIVLAQTLAHSRDGQNKKYRMRECPKLVGNLPNSLSSLMKLEIVGRSELTAPLPRDIGQISNLSHIGEEFMGCLTALEDLSIKDCKEVRWLRLEKLEIWRSCQMKCKVLGSVTELIIRGCPKLVNILEKGWPPMLRKLHLFDCEGLEALPGDWMTMGMEGDNTNTLCLLESMQISSCPSLIFLPKGALYWELWESEIASRSHAKPHIPCYSGMWESQLPQHHMRNLTSLGKLRMFKCSGLVSFPEGGLGLALNLTEVEIEDCENLKTPQSEWGLHRLTSVTRLRIAPGRFQILESIACLPLQTLISLEYLHLYGCPKLQQFLPKEGLPATLGWLQIMRCPIIKKSSVQENFGFMLETPSLE</sequence>
<dbReference type="InterPro" id="IPR032675">
    <property type="entry name" value="LRR_dom_sf"/>
</dbReference>
<dbReference type="AlphaFoldDB" id="A0A438FTP4"/>
<gene>
    <name evidence="2" type="primary">VvCHDp000512_7</name>
    <name evidence="2" type="ORF">CK203_058249</name>
</gene>
<evidence type="ECO:0000313" key="3">
    <source>
        <dbReference type="Proteomes" id="UP000288805"/>
    </source>
</evidence>
<name>A0A438FTP4_VITVI</name>
<evidence type="ECO:0000313" key="2">
    <source>
        <dbReference type="EMBL" id="RVW63332.1"/>
    </source>
</evidence>
<accession>A0A438FTP4</accession>
<reference evidence="2 3" key="1">
    <citation type="journal article" date="2018" name="PLoS Genet.">
        <title>Population sequencing reveals clonal diversity and ancestral inbreeding in the grapevine cultivar Chardonnay.</title>
        <authorList>
            <person name="Roach M.J."/>
            <person name="Johnson D.L."/>
            <person name="Bohlmann J."/>
            <person name="van Vuuren H.J."/>
            <person name="Jones S.J."/>
            <person name="Pretorius I.S."/>
            <person name="Schmidt S.A."/>
            <person name="Borneman A.R."/>
        </authorList>
    </citation>
    <scope>NUCLEOTIDE SEQUENCE [LARGE SCALE GENOMIC DNA]</scope>
    <source>
        <strain evidence="3">cv. Chardonnay</strain>
        <tissue evidence="2">Leaf</tissue>
    </source>
</reference>
<dbReference type="SUPFAM" id="SSF52058">
    <property type="entry name" value="L domain-like"/>
    <property type="match status" value="1"/>
</dbReference>
<keyword evidence="1" id="KW-0611">Plant defense</keyword>
<dbReference type="PANTHER" id="PTHR36766:SF40">
    <property type="entry name" value="DISEASE RESISTANCE PROTEIN RGA3"/>
    <property type="match status" value="1"/>
</dbReference>
<evidence type="ECO:0000256" key="1">
    <source>
        <dbReference type="ARBA" id="ARBA00022821"/>
    </source>
</evidence>